<comment type="similarity">
    <text evidence="2">Belongs to the amino acid-polyamine-organocation (APC) superfamily. Spore germination protein (SGP) (TC 2.A.3.9) family.</text>
</comment>
<name>A0A6H1P3W5_PRIMG</name>
<feature type="transmembrane region" description="Helical" evidence="8">
    <location>
        <begin position="269"/>
        <end position="288"/>
    </location>
</feature>
<dbReference type="Proteomes" id="UP000501868">
    <property type="component" value="Chromosome"/>
</dbReference>
<keyword evidence="6 8" id="KW-1133">Transmembrane helix</keyword>
<proteinExistence type="inferred from homology"/>
<evidence type="ECO:0000256" key="8">
    <source>
        <dbReference type="SAM" id="Phobius"/>
    </source>
</evidence>
<evidence type="ECO:0000313" key="10">
    <source>
        <dbReference type="Proteomes" id="UP000501868"/>
    </source>
</evidence>
<evidence type="ECO:0000256" key="7">
    <source>
        <dbReference type="ARBA" id="ARBA00023136"/>
    </source>
</evidence>
<organism evidence="9 10">
    <name type="scientific">Priestia megaterium</name>
    <name type="common">Bacillus megaterium</name>
    <dbReference type="NCBI Taxonomy" id="1404"/>
    <lineage>
        <taxon>Bacteria</taxon>
        <taxon>Bacillati</taxon>
        <taxon>Bacillota</taxon>
        <taxon>Bacilli</taxon>
        <taxon>Bacillales</taxon>
        <taxon>Bacillaceae</taxon>
        <taxon>Priestia</taxon>
    </lineage>
</organism>
<dbReference type="NCBIfam" id="TIGR00912">
    <property type="entry name" value="2A0309"/>
    <property type="match status" value="1"/>
</dbReference>
<dbReference type="AlphaFoldDB" id="A0A6H1P3W5"/>
<feature type="transmembrane region" description="Helical" evidence="8">
    <location>
        <begin position="143"/>
        <end position="165"/>
    </location>
</feature>
<feature type="transmembrane region" description="Helical" evidence="8">
    <location>
        <begin position="185"/>
        <end position="204"/>
    </location>
</feature>
<evidence type="ECO:0000256" key="2">
    <source>
        <dbReference type="ARBA" id="ARBA00007998"/>
    </source>
</evidence>
<evidence type="ECO:0000256" key="6">
    <source>
        <dbReference type="ARBA" id="ARBA00022989"/>
    </source>
</evidence>
<accession>A0A6H1P3W5</accession>
<keyword evidence="4" id="KW-0309">Germination</keyword>
<dbReference type="EMBL" id="CP051128">
    <property type="protein sequence ID" value="QIZ08284.1"/>
    <property type="molecule type" value="Genomic_DNA"/>
</dbReference>
<sequence length="370" mass="42210">MDKIKISAAQLFVLIFLFEMGSSILFGLGANAKQDAWIAILLGLAGGLIVFFIHYRLFLFYPELILTNYIQKIAGKWPGRIIAFFYVIYFIYTASVVLRDFGELLLTTVYTNTPLFVLNALMILTIIYGIHKGLEVIARVGQIYFGIIYFMAISGFLLIIFSGLIHFEFLKPILENGWKPIFKEFLPGILTFPFGEILIFTMIYPFVNERKKIKFVCIGGMILSGINITITVIITISTIGPELYIRSNFPLLTTVSRIQVANFIERLDILFALYLVISGFFKITLYFYAAVEGTADLFQFKKKEKLSFPIGMIVLFASITTASTYAEFIKEGFEFYPLYIGLPFQIIIPSILLLIAFFRNRKKKPHTNLN</sequence>
<feature type="transmembrane region" description="Helical" evidence="8">
    <location>
        <begin position="79"/>
        <end position="98"/>
    </location>
</feature>
<reference evidence="9 10" key="2">
    <citation type="submission" date="2020-04" db="EMBL/GenBank/DDBJ databases">
        <authorList>
            <person name="Fomenkov A."/>
            <person name="Anton B.P."/>
            <person name="Roberts R.J."/>
        </authorList>
    </citation>
    <scope>NUCLEOTIDE SEQUENCE [LARGE SCALE GENOMIC DNA]</scope>
    <source>
        <strain evidence="9 10">S2</strain>
    </source>
</reference>
<evidence type="ECO:0000256" key="4">
    <source>
        <dbReference type="ARBA" id="ARBA00022544"/>
    </source>
</evidence>
<keyword evidence="5 8" id="KW-0812">Transmembrane</keyword>
<protein>
    <submittedName>
        <fullName evidence="9">GerAB/ArcD/ProY family transporter</fullName>
    </submittedName>
</protein>
<evidence type="ECO:0000313" key="9">
    <source>
        <dbReference type="EMBL" id="QIZ08284.1"/>
    </source>
</evidence>
<keyword evidence="3" id="KW-0813">Transport</keyword>
<evidence type="ECO:0000256" key="5">
    <source>
        <dbReference type="ARBA" id="ARBA00022692"/>
    </source>
</evidence>
<dbReference type="PANTHER" id="PTHR34975:SF2">
    <property type="entry name" value="SPORE GERMINATION PROTEIN A2"/>
    <property type="match status" value="1"/>
</dbReference>
<gene>
    <name evidence="9" type="ORF">HFZ78_17405</name>
</gene>
<feature type="transmembrane region" description="Helical" evidence="8">
    <location>
        <begin position="308"/>
        <end position="326"/>
    </location>
</feature>
<keyword evidence="7 8" id="KW-0472">Membrane</keyword>
<dbReference type="InterPro" id="IPR004761">
    <property type="entry name" value="Spore_GerAB"/>
</dbReference>
<evidence type="ECO:0000256" key="1">
    <source>
        <dbReference type="ARBA" id="ARBA00004141"/>
    </source>
</evidence>
<feature type="transmembrane region" description="Helical" evidence="8">
    <location>
        <begin position="110"/>
        <end position="131"/>
    </location>
</feature>
<feature type="transmembrane region" description="Helical" evidence="8">
    <location>
        <begin position="12"/>
        <end position="30"/>
    </location>
</feature>
<dbReference type="GO" id="GO:0009847">
    <property type="term" value="P:spore germination"/>
    <property type="evidence" value="ECO:0007669"/>
    <property type="project" value="InterPro"/>
</dbReference>
<evidence type="ECO:0000256" key="3">
    <source>
        <dbReference type="ARBA" id="ARBA00022448"/>
    </source>
</evidence>
<dbReference type="Pfam" id="PF03845">
    <property type="entry name" value="Spore_permease"/>
    <property type="match status" value="1"/>
</dbReference>
<reference evidence="9 10" key="1">
    <citation type="submission" date="2020-04" db="EMBL/GenBank/DDBJ databases">
        <title>Genome-Wide Identification of 5-Methylcytosine Sites in Bacterial Genomes By High-Throughput Sequencing of MspJI Restriction Fragments.</title>
        <authorList>
            <person name="Wu V."/>
        </authorList>
    </citation>
    <scope>NUCLEOTIDE SEQUENCE [LARGE SCALE GENOMIC DNA]</scope>
    <source>
        <strain evidence="9 10">S2</strain>
    </source>
</reference>
<comment type="subcellular location">
    <subcellularLocation>
        <location evidence="1">Membrane</location>
        <topology evidence="1">Multi-pass membrane protein</topology>
    </subcellularLocation>
</comment>
<dbReference type="PANTHER" id="PTHR34975">
    <property type="entry name" value="SPORE GERMINATION PROTEIN A2"/>
    <property type="match status" value="1"/>
</dbReference>
<feature type="transmembrane region" description="Helical" evidence="8">
    <location>
        <begin position="216"/>
        <end position="239"/>
    </location>
</feature>
<feature type="transmembrane region" description="Helical" evidence="8">
    <location>
        <begin position="36"/>
        <end position="58"/>
    </location>
</feature>
<dbReference type="GO" id="GO:0016020">
    <property type="term" value="C:membrane"/>
    <property type="evidence" value="ECO:0007669"/>
    <property type="project" value="UniProtKB-SubCell"/>
</dbReference>
<feature type="transmembrane region" description="Helical" evidence="8">
    <location>
        <begin position="338"/>
        <end position="358"/>
    </location>
</feature>